<feature type="region of interest" description="Disordered" evidence="1">
    <location>
        <begin position="146"/>
        <end position="167"/>
    </location>
</feature>
<dbReference type="SMART" id="SM00564">
    <property type="entry name" value="PQQ"/>
    <property type="match status" value="5"/>
</dbReference>
<feature type="domain" description="Pyrrolo-quinoline quinone repeat" evidence="3">
    <location>
        <begin position="342"/>
        <end position="493"/>
    </location>
</feature>
<organism evidence="4">
    <name type="scientific">Schlesneria paludicola</name>
    <dbReference type="NCBI Taxonomy" id="360056"/>
    <lineage>
        <taxon>Bacteria</taxon>
        <taxon>Pseudomonadati</taxon>
        <taxon>Planctomycetota</taxon>
        <taxon>Planctomycetia</taxon>
        <taxon>Planctomycetales</taxon>
        <taxon>Planctomycetaceae</taxon>
        <taxon>Schlesneria</taxon>
    </lineage>
</organism>
<evidence type="ECO:0000313" key="4">
    <source>
        <dbReference type="EMBL" id="HEN15265.1"/>
    </source>
</evidence>
<dbReference type="InterPro" id="IPR015943">
    <property type="entry name" value="WD40/YVTN_repeat-like_dom_sf"/>
</dbReference>
<name>A0A7C2JYY3_9PLAN</name>
<comment type="caution">
    <text evidence="4">The sequence shown here is derived from an EMBL/GenBank/DDBJ whole genome shotgun (WGS) entry which is preliminary data.</text>
</comment>
<gene>
    <name evidence="4" type="ORF">ENQ76_07335</name>
</gene>
<dbReference type="InterPro" id="IPR011047">
    <property type="entry name" value="Quinoprotein_ADH-like_sf"/>
</dbReference>
<accession>A0A7C2JYY3</accession>
<dbReference type="Gene3D" id="2.130.10.10">
    <property type="entry name" value="YVTN repeat-like/Quinoprotein amine dehydrogenase"/>
    <property type="match status" value="3"/>
</dbReference>
<dbReference type="PANTHER" id="PTHR34512">
    <property type="entry name" value="CELL SURFACE PROTEIN"/>
    <property type="match status" value="1"/>
</dbReference>
<dbReference type="InterPro" id="IPR002372">
    <property type="entry name" value="PQQ_rpt_dom"/>
</dbReference>
<feature type="chain" id="PRO_5027633389" description="Pyrrolo-quinoline quinone repeat domain-containing protein" evidence="2">
    <location>
        <begin position="23"/>
        <end position="986"/>
    </location>
</feature>
<evidence type="ECO:0000256" key="2">
    <source>
        <dbReference type="SAM" id="SignalP"/>
    </source>
</evidence>
<dbReference type="EMBL" id="DSOK01000212">
    <property type="protein sequence ID" value="HEN15265.1"/>
    <property type="molecule type" value="Genomic_DNA"/>
</dbReference>
<evidence type="ECO:0000259" key="3">
    <source>
        <dbReference type="Pfam" id="PF13360"/>
    </source>
</evidence>
<protein>
    <recommendedName>
        <fullName evidence="3">Pyrrolo-quinoline quinone repeat domain-containing protein</fullName>
    </recommendedName>
</protein>
<evidence type="ECO:0000256" key="1">
    <source>
        <dbReference type="SAM" id="MobiDB-lite"/>
    </source>
</evidence>
<keyword evidence="2" id="KW-0732">Signal</keyword>
<dbReference type="AlphaFoldDB" id="A0A7C2JYY3"/>
<proteinExistence type="predicted"/>
<dbReference type="InterPro" id="IPR018391">
    <property type="entry name" value="PQQ_b-propeller_rpt"/>
</dbReference>
<sequence length="986" mass="107821">MVTSTRLAVSVVLAFGTWVSAAAPAEWMSGIDSGKGIVAVLDLPEGGAEGLIARANDSELLIYFQSADAKQVESVRKAAEDAGLLGQRVFIDRVSANAVRLADNIADVVLVATTAKDGVSDEELLRILRPRAVAFVGDRRLTKPVPDGTDDWSHPFHGPDNNPQSQDRHVRGNFQTQFLARPTFSPMPEQTVAAGGRLYKAMGHIAHKANQNEWLNTLLGINAYNGTILWRRPLPEGFMIHRNTMIATDDGLLMGDHESCKIFDGRTGEIRDQITIPKELTDGPVWKWMALQEGTLYALVGNPEVAIETVRSDRPGLGHWPWGMWQGHDYKDPRTAFGYGRTLVAIDLATKKIKWHFRDAEFLDARAVCMNSKHIFCYCPEKFLACIDAATGQLVWRNTDKNLLEAIGPNEKAQLYITGYATSCYMKCNEEFVFFAGPQRKQMAVASTRDGSLAWTHPTGNLQLVLRDDAIWAAGAQNSPGGVKLDYHTGSVLATLPARRACTRATGCADSIFFRATDGTARIMTDTNTAQHIAPMRPPCQDGVLISNGHLYWGPWMCGCQLSLYGHVALTPASAVENDAVGALVVGPDIERVQPLRMVAGDWSTYRGDNARSDVSKIAVPANVELAWTADVCRTDLPTAPVVAGGMVFVADRTGVVQAFNNAGKPVWKAYTTGAVFYPPTVAHHRVYVGSADGRVYAFEAATGRSLWTYRVAPQDRRIPIFGKLMSRWPVAGGVVVQDDTVYAAAGFTHYDGTYVVALDAVAGQLKAENSTSGVLSEVANSGISLQGDLTIVDGELQFLAGGEYETSRYDLKTLACLNKPKHDINSQYRTAFYAYYPEYGKFLSLDYTCDDGRTLCHDASYEGSQFTNLVLQKPLPPGVPRDKQEAARWIRRGKNVPTPEVVWEDKSQRRFTSFVVSRERLLAAGHSPKAPDQPFLAAINIADGSEAWTERLPADAVKGGAAIDHSGRIYVSLENGRLLCYAPVQ</sequence>
<feature type="domain" description="Pyrrolo-quinoline quinone repeat" evidence="3">
    <location>
        <begin position="625"/>
        <end position="812"/>
    </location>
</feature>
<feature type="signal peptide" evidence="2">
    <location>
        <begin position="1"/>
        <end position="22"/>
    </location>
</feature>
<dbReference type="SUPFAM" id="SSF50998">
    <property type="entry name" value="Quinoprotein alcohol dehydrogenase-like"/>
    <property type="match status" value="2"/>
</dbReference>
<dbReference type="Pfam" id="PF13360">
    <property type="entry name" value="PQQ_2"/>
    <property type="match status" value="2"/>
</dbReference>
<reference evidence="4" key="1">
    <citation type="journal article" date="2020" name="mSystems">
        <title>Genome- and Community-Level Interaction Insights into Carbon Utilization and Element Cycling Functions of Hydrothermarchaeota in Hydrothermal Sediment.</title>
        <authorList>
            <person name="Zhou Z."/>
            <person name="Liu Y."/>
            <person name="Xu W."/>
            <person name="Pan J."/>
            <person name="Luo Z.H."/>
            <person name="Li M."/>
        </authorList>
    </citation>
    <scope>NUCLEOTIDE SEQUENCE [LARGE SCALE GENOMIC DNA]</scope>
    <source>
        <strain evidence="4">SpSt-339</strain>
    </source>
</reference>
<dbReference type="PANTHER" id="PTHR34512:SF30">
    <property type="entry name" value="OUTER MEMBRANE PROTEIN ASSEMBLY FACTOR BAMB"/>
    <property type="match status" value="1"/>
</dbReference>